<evidence type="ECO:0000256" key="1">
    <source>
        <dbReference type="SAM" id="MobiDB-lite"/>
    </source>
</evidence>
<feature type="compositionally biased region" description="Polar residues" evidence="1">
    <location>
        <begin position="72"/>
        <end position="108"/>
    </location>
</feature>
<gene>
    <name evidence="2" type="ORF">VNI00_015214</name>
</gene>
<evidence type="ECO:0000313" key="3">
    <source>
        <dbReference type="Proteomes" id="UP001383192"/>
    </source>
</evidence>
<organism evidence="2 3">
    <name type="scientific">Paramarasmius palmivorus</name>
    <dbReference type="NCBI Taxonomy" id="297713"/>
    <lineage>
        <taxon>Eukaryota</taxon>
        <taxon>Fungi</taxon>
        <taxon>Dikarya</taxon>
        <taxon>Basidiomycota</taxon>
        <taxon>Agaricomycotina</taxon>
        <taxon>Agaricomycetes</taxon>
        <taxon>Agaricomycetidae</taxon>
        <taxon>Agaricales</taxon>
        <taxon>Marasmiineae</taxon>
        <taxon>Marasmiaceae</taxon>
        <taxon>Paramarasmius</taxon>
    </lineage>
</organism>
<accession>A0AAW0BKD5</accession>
<feature type="region of interest" description="Disordered" evidence="1">
    <location>
        <begin position="167"/>
        <end position="190"/>
    </location>
</feature>
<evidence type="ECO:0000313" key="2">
    <source>
        <dbReference type="EMBL" id="KAK7027469.1"/>
    </source>
</evidence>
<protein>
    <submittedName>
        <fullName evidence="2">Uncharacterized protein</fullName>
    </submittedName>
</protein>
<proteinExistence type="predicted"/>
<name>A0AAW0BKD5_9AGAR</name>
<dbReference type="Proteomes" id="UP001383192">
    <property type="component" value="Unassembled WGS sequence"/>
</dbReference>
<dbReference type="AlphaFoldDB" id="A0AAW0BKD5"/>
<comment type="caution">
    <text evidence="2">The sequence shown here is derived from an EMBL/GenBank/DDBJ whole genome shotgun (WGS) entry which is preliminary data.</text>
</comment>
<feature type="region of interest" description="Disordered" evidence="1">
    <location>
        <begin position="72"/>
        <end position="123"/>
    </location>
</feature>
<dbReference type="EMBL" id="JAYKXP010000095">
    <property type="protein sequence ID" value="KAK7027469.1"/>
    <property type="molecule type" value="Genomic_DNA"/>
</dbReference>
<keyword evidence="3" id="KW-1185">Reference proteome</keyword>
<sequence>MGLLTMINVASESQMRSPEELRRYLFCQTRNGHGLVPISAVYPITRVRRHRPAVPAIQTLPEEDIPAASLVHVQQPSRDTQSSEPNVAPASSLTMPSELSQPSSSVREQSGGPPSTPRVELGSDDGFMCISQYRVLTVYKGRYIRPKPSPACRSRSLILGSSISDISTASSHKAANDKPSSNDASASSDN</sequence>
<reference evidence="2 3" key="1">
    <citation type="submission" date="2024-01" db="EMBL/GenBank/DDBJ databases">
        <title>A draft genome for a cacao thread blight-causing isolate of Paramarasmius palmivorus.</title>
        <authorList>
            <person name="Baruah I.K."/>
            <person name="Bukari Y."/>
            <person name="Amoako-Attah I."/>
            <person name="Meinhardt L.W."/>
            <person name="Bailey B.A."/>
            <person name="Cohen S.P."/>
        </authorList>
    </citation>
    <scope>NUCLEOTIDE SEQUENCE [LARGE SCALE GENOMIC DNA]</scope>
    <source>
        <strain evidence="2 3">GH-12</strain>
    </source>
</reference>